<evidence type="ECO:0000313" key="5">
    <source>
        <dbReference type="Proteomes" id="UP000197003"/>
    </source>
</evidence>
<evidence type="ECO:0000259" key="2">
    <source>
        <dbReference type="Pfam" id="PF01706"/>
    </source>
</evidence>
<sequence length="575" mass="64750">MKTFLTLLFLLVGPLGAQAQYIEEIGTLETIYETRARSVLNTILRPTDYTLVVSVELDRDDKKLKEYQDEVEAQYLPGMPLMGEAPAMPKSANRLHEMKARTDIHVVLSRNVNPDVEKVIKDLLVSKLHLDMQSGDTVALKRIELPADPTVEKKPTELPELTWKMWALIVVVSLLALSGLMFWAWRRGQSKENPKDLKEIHEYAHGPEDKKDESGETKEVVAAGSEPNAGEMEVEMDLLSIKQHVISIATQYPQLSSKSISDFVLKGHSHEVTLFMEFLGWDTSKKIYTDIPAVAWARIGQAIKNKKADPTKSEMETAVRDVYKVILADYIQHQMENEDENPFMFVLKMKPEERNHLLEKESASNVAVLCLNAPPEVTSDIISSLGGEKKSRVLSELTRIEKLPQDVIKSVEASFKARIAEMKASPELRVEGASVLARVVRGMSPEEEMDILKLFEEENPEEFDRIRRVIMVFSDLKILGTELLSELFDSYDTDVIYAALYRSKADVQSAVLAALPQKKAMLVERDLQDGVVVPQKSITSRTRREVCIKAEEVLMSRSVRLSDLVDGNVVMGKTA</sequence>
<dbReference type="SUPFAM" id="SSF48029">
    <property type="entry name" value="FliG"/>
    <property type="match status" value="1"/>
</dbReference>
<dbReference type="InterPro" id="IPR023087">
    <property type="entry name" value="Flg_Motor_Flig_C"/>
</dbReference>
<dbReference type="GO" id="GO:0003774">
    <property type="term" value="F:cytoskeletal motor activity"/>
    <property type="evidence" value="ECO:0007669"/>
    <property type="project" value="InterPro"/>
</dbReference>
<keyword evidence="1" id="KW-0732">Signal</keyword>
<dbReference type="RefSeq" id="WP_088566440.1">
    <property type="nucleotide sequence ID" value="NZ_CP020946.1"/>
</dbReference>
<gene>
    <name evidence="4" type="ORF">B9G79_16350</name>
</gene>
<dbReference type="PANTHER" id="PTHR30534:SF0">
    <property type="entry name" value="FLAGELLAR MOTOR SWITCH PROTEIN FLIG"/>
    <property type="match status" value="1"/>
</dbReference>
<accession>A0A1Z3NC45</accession>
<dbReference type="GO" id="GO:0009288">
    <property type="term" value="C:bacterial-type flagellum"/>
    <property type="evidence" value="ECO:0007669"/>
    <property type="project" value="InterPro"/>
</dbReference>
<feature type="domain" description="Flagellar motor switch protein FliG middle" evidence="3">
    <location>
        <begin position="357"/>
        <end position="423"/>
    </location>
</feature>
<dbReference type="Pfam" id="PF01706">
    <property type="entry name" value="FliG_C"/>
    <property type="match status" value="1"/>
</dbReference>
<dbReference type="AlphaFoldDB" id="A0A1Z3NC45"/>
<feature type="signal peptide" evidence="1">
    <location>
        <begin position="1"/>
        <end position="19"/>
    </location>
</feature>
<organism evidence="4 5">
    <name type="scientific">Bdellovibrio bacteriovorus</name>
    <dbReference type="NCBI Taxonomy" id="959"/>
    <lineage>
        <taxon>Bacteria</taxon>
        <taxon>Pseudomonadati</taxon>
        <taxon>Bdellovibrionota</taxon>
        <taxon>Bdellovibrionia</taxon>
        <taxon>Bdellovibrionales</taxon>
        <taxon>Pseudobdellovibrionaceae</taxon>
        <taxon>Bdellovibrio</taxon>
    </lineage>
</organism>
<dbReference type="GO" id="GO:0071973">
    <property type="term" value="P:bacterial-type flagellum-dependent cell motility"/>
    <property type="evidence" value="ECO:0007669"/>
    <property type="project" value="InterPro"/>
</dbReference>
<dbReference type="Proteomes" id="UP000197003">
    <property type="component" value="Chromosome"/>
</dbReference>
<dbReference type="GO" id="GO:0006935">
    <property type="term" value="P:chemotaxis"/>
    <property type="evidence" value="ECO:0007669"/>
    <property type="project" value="InterPro"/>
</dbReference>
<protein>
    <recommendedName>
        <fullName evidence="6">Flagellar motor switch protein FliG</fullName>
    </recommendedName>
</protein>
<reference evidence="4 5" key="1">
    <citation type="submission" date="2017-04" db="EMBL/GenBank/DDBJ databases">
        <title>Whole genome sequence of Bdellovibrio bacteriovorus strain SSB218315.</title>
        <authorList>
            <person name="Oyedara O."/>
            <person name="Rodriguez-Perez M.A."/>
        </authorList>
    </citation>
    <scope>NUCLEOTIDE SEQUENCE [LARGE SCALE GENOMIC DNA]</scope>
    <source>
        <strain evidence="4 5">SSB218315</strain>
    </source>
</reference>
<feature type="domain" description="Flagellar motor switch protein FliG C-terminal" evidence="2">
    <location>
        <begin position="456"/>
        <end position="541"/>
    </location>
</feature>
<dbReference type="InterPro" id="IPR000090">
    <property type="entry name" value="Flg_Motor_Flig"/>
</dbReference>
<dbReference type="Pfam" id="PF14841">
    <property type="entry name" value="FliG_M"/>
    <property type="match status" value="1"/>
</dbReference>
<evidence type="ECO:0000256" key="1">
    <source>
        <dbReference type="SAM" id="SignalP"/>
    </source>
</evidence>
<evidence type="ECO:0000313" key="4">
    <source>
        <dbReference type="EMBL" id="ASD65026.1"/>
    </source>
</evidence>
<dbReference type="OrthoDB" id="9342515at2"/>
<dbReference type="EMBL" id="CP020946">
    <property type="protein sequence ID" value="ASD65026.1"/>
    <property type="molecule type" value="Genomic_DNA"/>
</dbReference>
<proteinExistence type="predicted"/>
<dbReference type="Gene3D" id="1.10.220.30">
    <property type="match status" value="2"/>
</dbReference>
<evidence type="ECO:0000259" key="3">
    <source>
        <dbReference type="Pfam" id="PF14841"/>
    </source>
</evidence>
<dbReference type="PANTHER" id="PTHR30534">
    <property type="entry name" value="FLAGELLAR MOTOR SWITCH PROTEIN FLIG"/>
    <property type="match status" value="1"/>
</dbReference>
<dbReference type="InterPro" id="IPR032779">
    <property type="entry name" value="FliG_M"/>
</dbReference>
<name>A0A1Z3NC45_BDEBC</name>
<feature type="chain" id="PRO_5012712427" description="Flagellar motor switch protein FliG" evidence="1">
    <location>
        <begin position="20"/>
        <end position="575"/>
    </location>
</feature>
<evidence type="ECO:0008006" key="6">
    <source>
        <dbReference type="Google" id="ProtNLM"/>
    </source>
</evidence>
<dbReference type="InterPro" id="IPR011002">
    <property type="entry name" value="FliG_a-hlx"/>
</dbReference>